<name>A0A084UCR1_9HYPH</name>
<feature type="region of interest" description="Disordered" evidence="7">
    <location>
        <begin position="1"/>
        <end position="20"/>
    </location>
</feature>
<dbReference type="EC" id="1.11.1.27" evidence="6"/>
<dbReference type="PANTHER" id="PTHR10430:SF16">
    <property type="entry name" value="PEROXIREDOXIN-5, MITOCHONDRIAL"/>
    <property type="match status" value="1"/>
</dbReference>
<dbReference type="PROSITE" id="PS51352">
    <property type="entry name" value="THIOREDOXIN_2"/>
    <property type="match status" value="1"/>
</dbReference>
<dbReference type="Gene3D" id="3.40.30.10">
    <property type="entry name" value="Glutaredoxin"/>
    <property type="match status" value="1"/>
</dbReference>
<keyword evidence="1 6" id="KW-0575">Peroxidase</keyword>
<evidence type="ECO:0000256" key="5">
    <source>
        <dbReference type="PIRSR" id="PIRSR637944-1"/>
    </source>
</evidence>
<feature type="active site" description="Cysteine sulfenic acid (-SOH) intermediate" evidence="5">
    <location>
        <position position="49"/>
    </location>
</feature>
<keyword evidence="10" id="KW-1185">Reference proteome</keyword>
<organism evidence="9 10">
    <name type="scientific">Nitratireductor basaltis</name>
    <dbReference type="NCBI Taxonomy" id="472175"/>
    <lineage>
        <taxon>Bacteria</taxon>
        <taxon>Pseudomonadati</taxon>
        <taxon>Pseudomonadota</taxon>
        <taxon>Alphaproteobacteria</taxon>
        <taxon>Hyphomicrobiales</taxon>
        <taxon>Phyllobacteriaceae</taxon>
        <taxon>Nitratireductor</taxon>
    </lineage>
</organism>
<keyword evidence="4 6" id="KW-0676">Redox-active center</keyword>
<dbReference type="EMBL" id="JMQM01000001">
    <property type="protein sequence ID" value="KFB10747.1"/>
    <property type="molecule type" value="Genomic_DNA"/>
</dbReference>
<sequence>MTIAVGERLPEGSLKKASPEGAEDVQVKDFFAGRKVVLFGVPGAFTPTCSTNHLPGFVENYDNILERGVDEIAVLSVNDHHVMGAWARFTGAEEKITFLADGNGAFTKALGLEADLSVAGLGVRSSRFSMLVEDGVVKELNVEDSPGKAEKSGAAKILEQI</sequence>
<dbReference type="GO" id="GO:0042744">
    <property type="term" value="P:hydrogen peroxide catabolic process"/>
    <property type="evidence" value="ECO:0007669"/>
    <property type="project" value="TreeGrafter"/>
</dbReference>
<dbReference type="InterPro" id="IPR013740">
    <property type="entry name" value="Redoxin"/>
</dbReference>
<comment type="function">
    <text evidence="6">Thiol-specific peroxidase that catalyzes the reduction of hydrogen peroxide and organic hydroperoxides to water and alcohols, respectively. Plays a role in cell protection against oxidative stress by detoxifying peroxides.</text>
</comment>
<dbReference type="SUPFAM" id="SSF52833">
    <property type="entry name" value="Thioredoxin-like"/>
    <property type="match status" value="1"/>
</dbReference>
<dbReference type="FunFam" id="3.40.30.10:FF:000020">
    <property type="entry name" value="Peroxiredoxin"/>
    <property type="match status" value="1"/>
</dbReference>
<dbReference type="Proteomes" id="UP000053675">
    <property type="component" value="Unassembled WGS sequence"/>
</dbReference>
<dbReference type="InterPro" id="IPR036249">
    <property type="entry name" value="Thioredoxin-like_sf"/>
</dbReference>
<dbReference type="GO" id="GO:0034599">
    <property type="term" value="P:cellular response to oxidative stress"/>
    <property type="evidence" value="ECO:0007669"/>
    <property type="project" value="InterPro"/>
</dbReference>
<protein>
    <recommendedName>
        <fullName evidence="6">Glutathione-dependent peroxiredoxin</fullName>
        <ecNumber evidence="6">1.11.1.27</ecNumber>
    </recommendedName>
</protein>
<gene>
    <name evidence="9" type="ORF">EL18_01787</name>
</gene>
<dbReference type="GO" id="GO:0045454">
    <property type="term" value="P:cell redox homeostasis"/>
    <property type="evidence" value="ECO:0007669"/>
    <property type="project" value="TreeGrafter"/>
</dbReference>
<evidence type="ECO:0000256" key="6">
    <source>
        <dbReference type="RuleBase" id="RU366011"/>
    </source>
</evidence>
<dbReference type="InterPro" id="IPR037944">
    <property type="entry name" value="PRX5-like"/>
</dbReference>
<dbReference type="PATRIC" id="fig|472175.3.peg.1796"/>
<dbReference type="GO" id="GO:0005737">
    <property type="term" value="C:cytoplasm"/>
    <property type="evidence" value="ECO:0007669"/>
    <property type="project" value="TreeGrafter"/>
</dbReference>
<reference evidence="9 10" key="1">
    <citation type="submission" date="2014-05" db="EMBL/GenBank/DDBJ databases">
        <title>Draft Genome Sequence of Nitratireductor basaltis Strain UMTGB225, A Marine Bacterium Isolated from Green Barrel Tunicate.</title>
        <authorList>
            <person name="Gan H.Y."/>
        </authorList>
    </citation>
    <scope>NUCLEOTIDE SEQUENCE [LARGE SCALE GENOMIC DNA]</scope>
    <source>
        <strain evidence="9 10">UMTGB225</strain>
    </source>
</reference>
<dbReference type="OrthoDB" id="9800621at2"/>
<dbReference type="AlphaFoldDB" id="A0A084UCR1"/>
<dbReference type="Pfam" id="PF08534">
    <property type="entry name" value="Redoxin"/>
    <property type="match status" value="1"/>
</dbReference>
<accession>A0A084UCR1</accession>
<keyword evidence="3 6" id="KW-0560">Oxidoreductase</keyword>
<dbReference type="RefSeq" id="WP_036481947.1">
    <property type="nucleotide sequence ID" value="NZ_JMQM01000001.1"/>
</dbReference>
<feature type="compositionally biased region" description="Basic and acidic residues" evidence="7">
    <location>
        <begin position="8"/>
        <end position="18"/>
    </location>
</feature>
<evidence type="ECO:0000256" key="3">
    <source>
        <dbReference type="ARBA" id="ARBA00023002"/>
    </source>
</evidence>
<dbReference type="CDD" id="cd03013">
    <property type="entry name" value="PRX5_like"/>
    <property type="match status" value="1"/>
</dbReference>
<dbReference type="eggNOG" id="COG0678">
    <property type="taxonomic scope" value="Bacteria"/>
</dbReference>
<dbReference type="InterPro" id="IPR013766">
    <property type="entry name" value="Thioredoxin_domain"/>
</dbReference>
<comment type="caution">
    <text evidence="9">The sequence shown here is derived from an EMBL/GenBank/DDBJ whole genome shotgun (WGS) entry which is preliminary data.</text>
</comment>
<dbReference type="GO" id="GO:0008379">
    <property type="term" value="F:thioredoxin peroxidase activity"/>
    <property type="evidence" value="ECO:0007669"/>
    <property type="project" value="InterPro"/>
</dbReference>
<evidence type="ECO:0000256" key="4">
    <source>
        <dbReference type="ARBA" id="ARBA00023284"/>
    </source>
</evidence>
<evidence type="ECO:0000313" key="10">
    <source>
        <dbReference type="Proteomes" id="UP000053675"/>
    </source>
</evidence>
<dbReference type="STRING" id="472175.EL18_01787"/>
<keyword evidence="2 6" id="KW-0049">Antioxidant</keyword>
<comment type="similarity">
    <text evidence="6">Belongs to the peroxiredoxin family. Prx5 subfamily.</text>
</comment>
<evidence type="ECO:0000256" key="1">
    <source>
        <dbReference type="ARBA" id="ARBA00022559"/>
    </source>
</evidence>
<dbReference type="PANTHER" id="PTHR10430">
    <property type="entry name" value="PEROXIREDOXIN"/>
    <property type="match status" value="1"/>
</dbReference>
<proteinExistence type="inferred from homology"/>
<feature type="domain" description="Thioredoxin" evidence="8">
    <location>
        <begin position="3"/>
        <end position="161"/>
    </location>
</feature>
<evidence type="ECO:0000313" key="9">
    <source>
        <dbReference type="EMBL" id="KFB10747.1"/>
    </source>
</evidence>
<evidence type="ECO:0000256" key="2">
    <source>
        <dbReference type="ARBA" id="ARBA00022862"/>
    </source>
</evidence>
<comment type="catalytic activity">
    <reaction evidence="6">
        <text>a hydroperoxide + 2 glutathione = an alcohol + glutathione disulfide + H2O</text>
        <dbReference type="Rhea" id="RHEA:62632"/>
        <dbReference type="ChEBI" id="CHEBI:15377"/>
        <dbReference type="ChEBI" id="CHEBI:30879"/>
        <dbReference type="ChEBI" id="CHEBI:35924"/>
        <dbReference type="ChEBI" id="CHEBI:57925"/>
        <dbReference type="ChEBI" id="CHEBI:58297"/>
        <dbReference type="EC" id="1.11.1.27"/>
    </reaction>
</comment>
<evidence type="ECO:0000259" key="8">
    <source>
        <dbReference type="PROSITE" id="PS51352"/>
    </source>
</evidence>
<evidence type="ECO:0000256" key="7">
    <source>
        <dbReference type="SAM" id="MobiDB-lite"/>
    </source>
</evidence>